<evidence type="ECO:0000313" key="2">
    <source>
        <dbReference type="EMBL" id="MFF0541849.1"/>
    </source>
</evidence>
<feature type="signal peptide" evidence="1">
    <location>
        <begin position="1"/>
        <end position="26"/>
    </location>
</feature>
<keyword evidence="1" id="KW-0732">Signal</keyword>
<sequence>MRRTVLTGVLVAAMLGGAGGAAGAEAAVEGVAATGSSQSGTALPPMDSPLFWLMAIRNTLLCDLVGSGSGSTCPFGG</sequence>
<gene>
    <name evidence="2" type="ORF">ACFYTF_03335</name>
</gene>
<proteinExistence type="predicted"/>
<reference evidence="2 3" key="1">
    <citation type="submission" date="2024-10" db="EMBL/GenBank/DDBJ databases">
        <title>The Natural Products Discovery Center: Release of the First 8490 Sequenced Strains for Exploring Actinobacteria Biosynthetic Diversity.</title>
        <authorList>
            <person name="Kalkreuter E."/>
            <person name="Kautsar S.A."/>
            <person name="Yang D."/>
            <person name="Bader C.D."/>
            <person name="Teijaro C.N."/>
            <person name="Fluegel L."/>
            <person name="Davis C.M."/>
            <person name="Simpson J.R."/>
            <person name="Lauterbach L."/>
            <person name="Steele A.D."/>
            <person name="Gui C."/>
            <person name="Meng S."/>
            <person name="Li G."/>
            <person name="Viehrig K."/>
            <person name="Ye F."/>
            <person name="Su P."/>
            <person name="Kiefer A.F."/>
            <person name="Nichols A."/>
            <person name="Cepeda A.J."/>
            <person name="Yan W."/>
            <person name="Fan B."/>
            <person name="Jiang Y."/>
            <person name="Adhikari A."/>
            <person name="Zheng C.-J."/>
            <person name="Schuster L."/>
            <person name="Cowan T.M."/>
            <person name="Smanski M.J."/>
            <person name="Chevrette M.G."/>
            <person name="De Carvalho L.P.S."/>
            <person name="Shen B."/>
        </authorList>
    </citation>
    <scope>NUCLEOTIDE SEQUENCE [LARGE SCALE GENOMIC DNA]</scope>
    <source>
        <strain evidence="2 3">NPDC004045</strain>
    </source>
</reference>
<dbReference type="RefSeq" id="WP_157224745.1">
    <property type="nucleotide sequence ID" value="NZ_JBIAMX010000001.1"/>
</dbReference>
<evidence type="ECO:0008006" key="4">
    <source>
        <dbReference type="Google" id="ProtNLM"/>
    </source>
</evidence>
<evidence type="ECO:0000313" key="3">
    <source>
        <dbReference type="Proteomes" id="UP001601444"/>
    </source>
</evidence>
<comment type="caution">
    <text evidence="2">The sequence shown here is derived from an EMBL/GenBank/DDBJ whole genome shotgun (WGS) entry which is preliminary data.</text>
</comment>
<keyword evidence="3" id="KW-1185">Reference proteome</keyword>
<protein>
    <recommendedName>
        <fullName evidence="4">Secreted protein</fullName>
    </recommendedName>
</protein>
<name>A0ABW6PHI0_9NOCA</name>
<feature type="chain" id="PRO_5046166348" description="Secreted protein" evidence="1">
    <location>
        <begin position="27"/>
        <end position="77"/>
    </location>
</feature>
<dbReference type="Proteomes" id="UP001601444">
    <property type="component" value="Unassembled WGS sequence"/>
</dbReference>
<dbReference type="EMBL" id="JBIAMX010000001">
    <property type="protein sequence ID" value="MFF0541849.1"/>
    <property type="molecule type" value="Genomic_DNA"/>
</dbReference>
<evidence type="ECO:0000256" key="1">
    <source>
        <dbReference type="SAM" id="SignalP"/>
    </source>
</evidence>
<accession>A0ABW6PHI0</accession>
<organism evidence="2 3">
    <name type="scientific">Nocardia thailandica</name>
    <dbReference type="NCBI Taxonomy" id="257275"/>
    <lineage>
        <taxon>Bacteria</taxon>
        <taxon>Bacillati</taxon>
        <taxon>Actinomycetota</taxon>
        <taxon>Actinomycetes</taxon>
        <taxon>Mycobacteriales</taxon>
        <taxon>Nocardiaceae</taxon>
        <taxon>Nocardia</taxon>
    </lineage>
</organism>